<dbReference type="InterPro" id="IPR000768">
    <property type="entry name" value="ART"/>
</dbReference>
<dbReference type="HOGENOM" id="CLU_560733_0_0_1"/>
<evidence type="ECO:0000256" key="1">
    <source>
        <dbReference type="ARBA" id="ARBA00009558"/>
    </source>
</evidence>
<reference evidence="8" key="2">
    <citation type="submission" date="2024-10" db="UniProtKB">
        <authorList>
            <consortium name="EnsemblProtists"/>
        </authorList>
    </citation>
    <scope>IDENTIFICATION</scope>
</reference>
<dbReference type="AlphaFoldDB" id="A0A0D3ISH0"/>
<evidence type="ECO:0000256" key="6">
    <source>
        <dbReference type="RuleBase" id="RU361228"/>
    </source>
</evidence>
<organism evidence="8 9">
    <name type="scientific">Emiliania huxleyi (strain CCMP1516)</name>
    <dbReference type="NCBI Taxonomy" id="280463"/>
    <lineage>
        <taxon>Eukaryota</taxon>
        <taxon>Haptista</taxon>
        <taxon>Haptophyta</taxon>
        <taxon>Prymnesiophyceae</taxon>
        <taxon>Isochrysidales</taxon>
        <taxon>Noelaerhabdaceae</taxon>
        <taxon>Emiliania</taxon>
    </lineage>
</organism>
<keyword evidence="6" id="KW-0520">NAD</keyword>
<dbReference type="SUPFAM" id="SSF56399">
    <property type="entry name" value="ADP-ribosylation"/>
    <property type="match status" value="1"/>
</dbReference>
<keyword evidence="9" id="KW-1185">Reference proteome</keyword>
<evidence type="ECO:0000256" key="4">
    <source>
        <dbReference type="ARBA" id="ARBA00022695"/>
    </source>
</evidence>
<evidence type="ECO:0000313" key="9">
    <source>
        <dbReference type="Proteomes" id="UP000013827"/>
    </source>
</evidence>
<keyword evidence="3 6" id="KW-0808">Transferase</keyword>
<accession>A0A0D3ISH0</accession>
<feature type="region of interest" description="Disordered" evidence="7">
    <location>
        <begin position="424"/>
        <end position="470"/>
    </location>
</feature>
<dbReference type="KEGG" id="ehx:EMIHUDRAFT_459441"/>
<feature type="region of interest" description="Disordered" evidence="7">
    <location>
        <begin position="43"/>
        <end position="63"/>
    </location>
</feature>
<comment type="catalytic activity">
    <reaction evidence="5 6">
        <text>L-arginyl-[protein] + NAD(+) = N(omega)-(ADP-D-ribosyl)-L-arginyl-[protein] + nicotinamide + H(+)</text>
        <dbReference type="Rhea" id="RHEA:19149"/>
        <dbReference type="Rhea" id="RHEA-COMP:10532"/>
        <dbReference type="Rhea" id="RHEA-COMP:15087"/>
        <dbReference type="ChEBI" id="CHEBI:15378"/>
        <dbReference type="ChEBI" id="CHEBI:17154"/>
        <dbReference type="ChEBI" id="CHEBI:29965"/>
        <dbReference type="ChEBI" id="CHEBI:57540"/>
        <dbReference type="ChEBI" id="CHEBI:142554"/>
        <dbReference type="EC" id="2.4.2.31"/>
    </reaction>
</comment>
<name>A0A0D3ISH0_EMIH1</name>
<comment type="similarity">
    <text evidence="1 6">Belongs to the Arg-specific ADP-ribosyltransferase family.</text>
</comment>
<evidence type="ECO:0000256" key="2">
    <source>
        <dbReference type="ARBA" id="ARBA00022676"/>
    </source>
</evidence>
<keyword evidence="2 6" id="KW-0328">Glycosyltransferase</keyword>
<dbReference type="RefSeq" id="XP_005766634.1">
    <property type="nucleotide sequence ID" value="XM_005766577.1"/>
</dbReference>
<dbReference type="EnsemblProtists" id="EOD14205">
    <property type="protein sequence ID" value="EOD14205"/>
    <property type="gene ID" value="EMIHUDRAFT_459441"/>
</dbReference>
<dbReference type="Gene3D" id="3.90.176.10">
    <property type="entry name" value="Toxin ADP-ribosyltransferase, Chain A, domain 1"/>
    <property type="match status" value="1"/>
</dbReference>
<dbReference type="Pfam" id="PF01129">
    <property type="entry name" value="ART"/>
    <property type="match status" value="1"/>
</dbReference>
<dbReference type="GeneID" id="17260356"/>
<dbReference type="PaxDb" id="2903-EOD14205"/>
<feature type="compositionally biased region" description="Basic and acidic residues" evidence="7">
    <location>
        <begin position="459"/>
        <end position="470"/>
    </location>
</feature>
<evidence type="ECO:0000256" key="7">
    <source>
        <dbReference type="SAM" id="MobiDB-lite"/>
    </source>
</evidence>
<dbReference type="GO" id="GO:0016779">
    <property type="term" value="F:nucleotidyltransferase activity"/>
    <property type="evidence" value="ECO:0007669"/>
    <property type="project" value="UniProtKB-KW"/>
</dbReference>
<dbReference type="GO" id="GO:0106274">
    <property type="term" value="F:NAD+-protein-arginine ADP-ribosyltransferase activity"/>
    <property type="evidence" value="ECO:0007669"/>
    <property type="project" value="UniProtKB-EC"/>
</dbReference>
<keyword evidence="6" id="KW-0521">NADP</keyword>
<evidence type="ECO:0000256" key="3">
    <source>
        <dbReference type="ARBA" id="ARBA00022679"/>
    </source>
</evidence>
<dbReference type="Proteomes" id="UP000013827">
    <property type="component" value="Unassembled WGS sequence"/>
</dbReference>
<evidence type="ECO:0000313" key="8">
    <source>
        <dbReference type="EnsemblProtists" id="EOD14205"/>
    </source>
</evidence>
<keyword evidence="4" id="KW-0548">Nucleotidyltransferase</keyword>
<evidence type="ECO:0000256" key="5">
    <source>
        <dbReference type="ARBA" id="ARBA00047597"/>
    </source>
</evidence>
<proteinExistence type="inferred from homology"/>
<dbReference type="PROSITE" id="PS51996">
    <property type="entry name" value="TR_MART"/>
    <property type="match status" value="1"/>
</dbReference>
<sequence>MVFDDGGLKPVSGPIVCFEAAASDDHGDHAPIVIKKTIAPTASKGGGALKPTSRKQTSGAFPPNTLFRLKETKRAGSWLAPDGVTRPKVDLLVVTATFRAPKRLSSSSGSGGGKMAELPVSLQYASSRKAFVKGLDDIIERPLLTLEQEFMRDYSWTDFKDVMYTLREEWEYVNGEAVPAADKTRGTRDEKNGGMSVVQFCDRINARIAERREKLKQISPDTPMPSEANAFLTREEVLAVRLYTGPAYQPINRFLREIGNNSGGFRRLIATHPAATFTATVAHLCRAIRKLSAITLPEEAEKPLYRGVRGELPYSFWVRGELGMVCATDTAFMSTSRNRATPLMYMDENGPNVLWSLRPSCEGDTGFHHGADISLLSQFAGEEEVLFPPCTMLQVLEQKDSPAVTAEDKKAAWKATKQKTNSRFSTEAVLAGAPSGSGGKPGPSRAKASSTEELANQLREYKEESVEGKPNKPKVVYYEIRVMPTFV</sequence>
<dbReference type="EC" id="2.4.2.31" evidence="6"/>
<protein>
    <recommendedName>
        <fullName evidence="6">NAD(P)(+)--arginine ADP-ribosyltransferase</fullName>
        <ecNumber evidence="6">2.4.2.31</ecNumber>
    </recommendedName>
    <alternativeName>
        <fullName evidence="6">Mono(ADP-ribosyl)transferase</fullName>
    </alternativeName>
</protein>
<reference evidence="9" key="1">
    <citation type="journal article" date="2013" name="Nature">
        <title>Pan genome of the phytoplankton Emiliania underpins its global distribution.</title>
        <authorList>
            <person name="Read B.A."/>
            <person name="Kegel J."/>
            <person name="Klute M.J."/>
            <person name="Kuo A."/>
            <person name="Lefebvre S.C."/>
            <person name="Maumus F."/>
            <person name="Mayer C."/>
            <person name="Miller J."/>
            <person name="Monier A."/>
            <person name="Salamov A."/>
            <person name="Young J."/>
            <person name="Aguilar M."/>
            <person name="Claverie J.M."/>
            <person name="Frickenhaus S."/>
            <person name="Gonzalez K."/>
            <person name="Herman E.K."/>
            <person name="Lin Y.C."/>
            <person name="Napier J."/>
            <person name="Ogata H."/>
            <person name="Sarno A.F."/>
            <person name="Shmutz J."/>
            <person name="Schroeder D."/>
            <person name="de Vargas C."/>
            <person name="Verret F."/>
            <person name="von Dassow P."/>
            <person name="Valentin K."/>
            <person name="Van de Peer Y."/>
            <person name="Wheeler G."/>
            <person name="Dacks J.B."/>
            <person name="Delwiche C.F."/>
            <person name="Dyhrman S.T."/>
            <person name="Glockner G."/>
            <person name="John U."/>
            <person name="Richards T."/>
            <person name="Worden A.Z."/>
            <person name="Zhang X."/>
            <person name="Grigoriev I.V."/>
            <person name="Allen A.E."/>
            <person name="Bidle K."/>
            <person name="Borodovsky M."/>
            <person name="Bowler C."/>
            <person name="Brownlee C."/>
            <person name="Cock J.M."/>
            <person name="Elias M."/>
            <person name="Gladyshev V.N."/>
            <person name="Groth M."/>
            <person name="Guda C."/>
            <person name="Hadaegh A."/>
            <person name="Iglesias-Rodriguez M.D."/>
            <person name="Jenkins J."/>
            <person name="Jones B.M."/>
            <person name="Lawson T."/>
            <person name="Leese F."/>
            <person name="Lindquist E."/>
            <person name="Lobanov A."/>
            <person name="Lomsadze A."/>
            <person name="Malik S.B."/>
            <person name="Marsh M.E."/>
            <person name="Mackinder L."/>
            <person name="Mock T."/>
            <person name="Mueller-Roeber B."/>
            <person name="Pagarete A."/>
            <person name="Parker M."/>
            <person name="Probert I."/>
            <person name="Quesneville H."/>
            <person name="Raines C."/>
            <person name="Rensing S.A."/>
            <person name="Riano-Pachon D.M."/>
            <person name="Richier S."/>
            <person name="Rokitta S."/>
            <person name="Shiraiwa Y."/>
            <person name="Soanes D.M."/>
            <person name="van der Giezen M."/>
            <person name="Wahlund T.M."/>
            <person name="Williams B."/>
            <person name="Wilson W."/>
            <person name="Wolfe G."/>
            <person name="Wurch L.L."/>
        </authorList>
    </citation>
    <scope>NUCLEOTIDE SEQUENCE</scope>
</reference>